<evidence type="ECO:0000256" key="3">
    <source>
        <dbReference type="SAM" id="SignalP"/>
    </source>
</evidence>
<keyword evidence="3" id="KW-0732">Signal</keyword>
<dbReference type="Proteomes" id="UP001597327">
    <property type="component" value="Unassembled WGS sequence"/>
</dbReference>
<dbReference type="RefSeq" id="WP_149892033.1">
    <property type="nucleotide sequence ID" value="NZ_JBHUFA010000001.1"/>
</dbReference>
<evidence type="ECO:0000259" key="4">
    <source>
        <dbReference type="PROSITE" id="PS51123"/>
    </source>
</evidence>
<feature type="chain" id="PRO_5045811751" evidence="3">
    <location>
        <begin position="33"/>
        <end position="527"/>
    </location>
</feature>
<evidence type="ECO:0000256" key="2">
    <source>
        <dbReference type="SAM" id="MobiDB-lite"/>
    </source>
</evidence>
<organism evidence="5 6">
    <name type="scientific">Roseibium aestuarii</name>
    <dbReference type="NCBI Taxonomy" id="2600299"/>
    <lineage>
        <taxon>Bacteria</taxon>
        <taxon>Pseudomonadati</taxon>
        <taxon>Pseudomonadota</taxon>
        <taxon>Alphaproteobacteria</taxon>
        <taxon>Hyphomicrobiales</taxon>
        <taxon>Stappiaceae</taxon>
        <taxon>Roseibium</taxon>
    </lineage>
</organism>
<comment type="caution">
    <text evidence="5">The sequence shown here is derived from an EMBL/GenBank/DDBJ whole genome shotgun (WGS) entry which is preliminary data.</text>
</comment>
<proteinExistence type="predicted"/>
<reference evidence="6" key="1">
    <citation type="journal article" date="2019" name="Int. J. Syst. Evol. Microbiol.">
        <title>The Global Catalogue of Microorganisms (GCM) 10K type strain sequencing project: providing services to taxonomists for standard genome sequencing and annotation.</title>
        <authorList>
            <consortium name="The Broad Institute Genomics Platform"/>
            <consortium name="The Broad Institute Genome Sequencing Center for Infectious Disease"/>
            <person name="Wu L."/>
            <person name="Ma J."/>
        </authorList>
    </citation>
    <scope>NUCLEOTIDE SEQUENCE [LARGE SCALE GENOMIC DNA]</scope>
    <source>
        <strain evidence="6">JCM 3369</strain>
    </source>
</reference>
<dbReference type="PROSITE" id="PS51123">
    <property type="entry name" value="OMPA_2"/>
    <property type="match status" value="1"/>
</dbReference>
<keyword evidence="6" id="KW-1185">Reference proteome</keyword>
<evidence type="ECO:0000313" key="5">
    <source>
        <dbReference type="EMBL" id="MFD1694072.1"/>
    </source>
</evidence>
<feature type="domain" description="OmpA-like" evidence="4">
    <location>
        <begin position="402"/>
        <end position="527"/>
    </location>
</feature>
<feature type="compositionally biased region" description="Basic and acidic residues" evidence="2">
    <location>
        <begin position="202"/>
        <end position="238"/>
    </location>
</feature>
<evidence type="ECO:0000313" key="6">
    <source>
        <dbReference type="Proteomes" id="UP001597327"/>
    </source>
</evidence>
<keyword evidence="1" id="KW-0472">Membrane</keyword>
<gene>
    <name evidence="5" type="ORF">ACFSC7_00960</name>
</gene>
<dbReference type="PANTHER" id="PTHR30329">
    <property type="entry name" value="STATOR ELEMENT OF FLAGELLAR MOTOR COMPLEX"/>
    <property type="match status" value="1"/>
</dbReference>
<feature type="compositionally biased region" description="Basic and acidic residues" evidence="2">
    <location>
        <begin position="57"/>
        <end position="80"/>
    </location>
</feature>
<name>A0ABW4JRD5_9HYPH</name>
<dbReference type="InterPro" id="IPR006665">
    <property type="entry name" value="OmpA-like"/>
</dbReference>
<feature type="region of interest" description="Disordered" evidence="2">
    <location>
        <begin position="35"/>
        <end position="249"/>
    </location>
</feature>
<protein>
    <submittedName>
        <fullName evidence="5">OmpA family protein</fullName>
    </submittedName>
</protein>
<dbReference type="EMBL" id="JBHUFA010000001">
    <property type="protein sequence ID" value="MFD1694072.1"/>
    <property type="molecule type" value="Genomic_DNA"/>
</dbReference>
<feature type="signal peptide" evidence="3">
    <location>
        <begin position="1"/>
        <end position="32"/>
    </location>
</feature>
<dbReference type="InterPro" id="IPR050330">
    <property type="entry name" value="Bact_OuterMem_StrucFunc"/>
</dbReference>
<dbReference type="PANTHER" id="PTHR30329:SF21">
    <property type="entry name" value="LIPOPROTEIN YIAD-RELATED"/>
    <property type="match status" value="1"/>
</dbReference>
<dbReference type="CDD" id="cd07185">
    <property type="entry name" value="OmpA_C-like"/>
    <property type="match status" value="1"/>
</dbReference>
<dbReference type="Gene3D" id="3.30.1330.60">
    <property type="entry name" value="OmpA-like domain"/>
    <property type="match status" value="1"/>
</dbReference>
<dbReference type="Pfam" id="PF00691">
    <property type="entry name" value="OmpA"/>
    <property type="match status" value="1"/>
</dbReference>
<accession>A0ABW4JRD5</accession>
<evidence type="ECO:0000256" key="1">
    <source>
        <dbReference type="PROSITE-ProRule" id="PRU00473"/>
    </source>
</evidence>
<dbReference type="SUPFAM" id="SSF103088">
    <property type="entry name" value="OmpA-like"/>
    <property type="match status" value="1"/>
</dbReference>
<sequence>MQRPTPRRTGLRHLLSALAATTLLTASPLAFAQDNAAAPAPEQTVDCAANPQAEGCEAPRKRPGKDGERRERGERPRDARQAPADAPAAAPTEAPAEATAEPAPVNAPAETPAEPAPAVTEPAPVPAPAPAEASAPEPKPEAEAAASADVTPEEKPAGQETQASDAPPAPKPPVAATTEASPAEPRTLQSAPAAASAPAPDSEPRRKERRAEDTREGDRRHRDGDHRDRNHRDGDRKKPILRSDGNTLQFSIPLPNMDARVVIGTGANARVEHDDVRRLETPESRVTAETLPNGNKRIVIDRPNGSRVITVEDPDGNIIRRVRERPDGSKVVLIDNREEYRRERRRERVDLPPLRLEVPRERYIVEGRRANRDTYARTFEAAPVEQVERAYSLEEIRENERLRAKLRRVDLAVNFATGSAAIPADQFDTLSYLGESIAERLRQNPDDVFLIEGHTDAVGNDISNLRLSDARAESVALALTDYFDIPPENLVVQGYGEQYLKVRTQAANAENRRVAVRRITPLLRGEE</sequence>
<feature type="compositionally biased region" description="Low complexity" evidence="2">
    <location>
        <begin position="82"/>
        <end position="122"/>
    </location>
</feature>
<feature type="compositionally biased region" description="Low complexity" evidence="2">
    <location>
        <begin position="190"/>
        <end position="200"/>
    </location>
</feature>
<dbReference type="InterPro" id="IPR036737">
    <property type="entry name" value="OmpA-like_sf"/>
</dbReference>